<comment type="caution">
    <text evidence="1">The sequence shown here is derived from an EMBL/GenBank/DDBJ whole genome shotgun (WGS) entry which is preliminary data.</text>
</comment>
<evidence type="ECO:0000313" key="1">
    <source>
        <dbReference type="EMBL" id="KAJ3555330.1"/>
    </source>
</evidence>
<proteinExistence type="predicted"/>
<evidence type="ECO:0000313" key="2">
    <source>
        <dbReference type="Proteomes" id="UP001148662"/>
    </source>
</evidence>
<dbReference type="EMBL" id="JANHOG010000341">
    <property type="protein sequence ID" value="KAJ3555330.1"/>
    <property type="molecule type" value="Genomic_DNA"/>
</dbReference>
<organism evidence="1 2">
    <name type="scientific">Phlebia brevispora</name>
    <dbReference type="NCBI Taxonomy" id="194682"/>
    <lineage>
        <taxon>Eukaryota</taxon>
        <taxon>Fungi</taxon>
        <taxon>Dikarya</taxon>
        <taxon>Basidiomycota</taxon>
        <taxon>Agaricomycotina</taxon>
        <taxon>Agaricomycetes</taxon>
        <taxon>Polyporales</taxon>
        <taxon>Meruliaceae</taxon>
        <taxon>Phlebia</taxon>
    </lineage>
</organism>
<protein>
    <submittedName>
        <fullName evidence="1">Uncharacterized protein</fullName>
    </submittedName>
</protein>
<gene>
    <name evidence="1" type="ORF">NM688_g2638</name>
</gene>
<keyword evidence="2" id="KW-1185">Reference proteome</keyword>
<accession>A0ACC1T7T3</accession>
<reference evidence="1" key="1">
    <citation type="submission" date="2022-07" db="EMBL/GenBank/DDBJ databases">
        <title>Genome Sequence of Phlebia brevispora.</title>
        <authorList>
            <person name="Buettner E."/>
        </authorList>
    </citation>
    <scope>NUCLEOTIDE SEQUENCE</scope>
    <source>
        <strain evidence="1">MPL23</strain>
    </source>
</reference>
<name>A0ACC1T7T3_9APHY</name>
<sequence length="600" mass="68151">MSIPTLSTYIPTHAELQERTQQVFGRRPCRWQCKVAQAILKRQNDVVNTAPTGSGKTLTFWMPLLFRPTGTVIVITPLNILGSQNREQLARLGIWAISIDAQSATPESLQHIEEGRYRVVVVNPKVALRRKGAFERLWRSPAFTSRLISIIWDEAHCVSSGIKLLKFLVFFDKKSEAIAAADHLRSRLPREFHHKIVWFNSDNTQEFYAFGMGVDMRDIEIVVQWRTTCTLDALWQRFGRAARDPSLEAIVVLFVEARYFDDAKAIAAERTVEKKRKEARKAVERETSKRKHALESQADRRAKRAKTIEKVGDASDSNDGPDQGSPTVYEILRAVYRQSVQNCANKGKKASVEDLTPEMDNLVNACWREFKCYRAPIMAFYENDRISAAREECQPDGCSRCSPTNSPICCELCWNAQSTHTHQNPFRMLPTLDALPAQEPAGTHTSNIKKDYAFEPADIQLQDALHEFRNAKTIKLFGLPHLVEMGPTLVMGDDTLQRIIDCARVHKIDTTDALKRETKWARTLEFGAEILAIIHRYYPIPEPSQPAAAGSRKCSKCSSTTHISSNSLCPKYIKPASRKENAAPKPRCRSEIRLILYRRR</sequence>
<dbReference type="Proteomes" id="UP001148662">
    <property type="component" value="Unassembled WGS sequence"/>
</dbReference>